<protein>
    <submittedName>
        <fullName evidence="6">LysR substrate-binding domain-containing protein</fullName>
    </submittedName>
</protein>
<reference evidence="6 7" key="1">
    <citation type="journal article" date="2013" name="Antonie Van Leeuwenhoek">
        <title>Dongia rigui sp. nov., isolated from freshwater of a large wetland in Korea.</title>
        <authorList>
            <person name="Baik K.S."/>
            <person name="Hwang Y.M."/>
            <person name="Choi J.S."/>
            <person name="Kwon J."/>
            <person name="Seong C.N."/>
        </authorList>
    </citation>
    <scope>NUCLEOTIDE SEQUENCE [LARGE SCALE GENOMIC DNA]</scope>
    <source>
        <strain evidence="6 7">04SU4-P</strain>
    </source>
</reference>
<evidence type="ECO:0000256" key="2">
    <source>
        <dbReference type="ARBA" id="ARBA00023015"/>
    </source>
</evidence>
<dbReference type="RefSeq" id="WP_320502369.1">
    <property type="nucleotide sequence ID" value="NZ_JAXCLX010000003.1"/>
</dbReference>
<evidence type="ECO:0000256" key="3">
    <source>
        <dbReference type="ARBA" id="ARBA00023125"/>
    </source>
</evidence>
<evidence type="ECO:0000313" key="6">
    <source>
        <dbReference type="EMBL" id="MDY0873898.1"/>
    </source>
</evidence>
<accession>A0ABU5E306</accession>
<dbReference type="EMBL" id="JAXCLX010000003">
    <property type="protein sequence ID" value="MDY0873898.1"/>
    <property type="molecule type" value="Genomic_DNA"/>
</dbReference>
<evidence type="ECO:0000259" key="5">
    <source>
        <dbReference type="PROSITE" id="PS50931"/>
    </source>
</evidence>
<dbReference type="InterPro" id="IPR036390">
    <property type="entry name" value="WH_DNA-bd_sf"/>
</dbReference>
<comment type="similarity">
    <text evidence="1">Belongs to the LysR transcriptional regulatory family.</text>
</comment>
<sequence length="310" mass="34627">MARPSLRRSLPPLNSLVAFEAAGRLESFTAAGRELGLTQAAISRQIQQLEGDLGVLLFSRSRRGMRLTPEGDILYRAVTAGLTSISDTAMTLRQQQGRRSVTIGASLGFSTFWLMPRLPGFRSVNPSIDLRLISSDALGDLAEERIDMAIRYGDGHWPALNATRMFGGEMFPVVSPTLLKGKKLPLSVEEFCALPLLEYESADPRWLSWEDWAQSLPQRPKLPAARIRFNSYPLLIQAAIAGEGVGLGWRYFVDEFLHDQRLVRPVEEVLMTEFAFHLVEPIGARPRTATTLLRKWLLDRARESEATPLP</sequence>
<feature type="domain" description="HTH lysR-type" evidence="5">
    <location>
        <begin position="11"/>
        <end position="68"/>
    </location>
</feature>
<dbReference type="PANTHER" id="PTHR30537">
    <property type="entry name" value="HTH-TYPE TRANSCRIPTIONAL REGULATOR"/>
    <property type="match status" value="1"/>
</dbReference>
<keyword evidence="3" id="KW-0238">DNA-binding</keyword>
<keyword evidence="7" id="KW-1185">Reference proteome</keyword>
<proteinExistence type="inferred from homology"/>
<dbReference type="PANTHER" id="PTHR30537:SF26">
    <property type="entry name" value="GLYCINE CLEAVAGE SYSTEM TRANSCRIPTIONAL ACTIVATOR"/>
    <property type="match status" value="1"/>
</dbReference>
<dbReference type="Proteomes" id="UP001271769">
    <property type="component" value="Unassembled WGS sequence"/>
</dbReference>
<keyword evidence="4" id="KW-0804">Transcription</keyword>
<name>A0ABU5E306_9PROT</name>
<dbReference type="SUPFAM" id="SSF46785">
    <property type="entry name" value="Winged helix' DNA-binding domain"/>
    <property type="match status" value="1"/>
</dbReference>
<comment type="caution">
    <text evidence="6">The sequence shown here is derived from an EMBL/GenBank/DDBJ whole genome shotgun (WGS) entry which is preliminary data.</text>
</comment>
<dbReference type="PRINTS" id="PR00039">
    <property type="entry name" value="HTHLYSR"/>
</dbReference>
<dbReference type="InterPro" id="IPR058163">
    <property type="entry name" value="LysR-type_TF_proteobact-type"/>
</dbReference>
<dbReference type="SUPFAM" id="SSF53850">
    <property type="entry name" value="Periplasmic binding protein-like II"/>
    <property type="match status" value="1"/>
</dbReference>
<dbReference type="CDD" id="cd08432">
    <property type="entry name" value="PBP2_GcdR_TrpI_HvrB_AmpR_like"/>
    <property type="match status" value="1"/>
</dbReference>
<dbReference type="PROSITE" id="PS50931">
    <property type="entry name" value="HTH_LYSR"/>
    <property type="match status" value="1"/>
</dbReference>
<evidence type="ECO:0000313" key="7">
    <source>
        <dbReference type="Proteomes" id="UP001271769"/>
    </source>
</evidence>
<dbReference type="InterPro" id="IPR005119">
    <property type="entry name" value="LysR_subst-bd"/>
</dbReference>
<evidence type="ECO:0000256" key="1">
    <source>
        <dbReference type="ARBA" id="ARBA00009437"/>
    </source>
</evidence>
<dbReference type="InterPro" id="IPR036388">
    <property type="entry name" value="WH-like_DNA-bd_sf"/>
</dbReference>
<organism evidence="6 7">
    <name type="scientific">Dongia rigui</name>
    <dbReference type="NCBI Taxonomy" id="940149"/>
    <lineage>
        <taxon>Bacteria</taxon>
        <taxon>Pseudomonadati</taxon>
        <taxon>Pseudomonadota</taxon>
        <taxon>Alphaproteobacteria</taxon>
        <taxon>Rhodospirillales</taxon>
        <taxon>Dongiaceae</taxon>
        <taxon>Dongia</taxon>
    </lineage>
</organism>
<keyword evidence="2" id="KW-0805">Transcription regulation</keyword>
<dbReference type="Pfam" id="PF03466">
    <property type="entry name" value="LysR_substrate"/>
    <property type="match status" value="1"/>
</dbReference>
<gene>
    <name evidence="6" type="ORF">SMD31_18300</name>
</gene>
<evidence type="ECO:0000256" key="4">
    <source>
        <dbReference type="ARBA" id="ARBA00023163"/>
    </source>
</evidence>
<dbReference type="InterPro" id="IPR000847">
    <property type="entry name" value="LysR_HTH_N"/>
</dbReference>
<dbReference type="Gene3D" id="1.10.10.10">
    <property type="entry name" value="Winged helix-like DNA-binding domain superfamily/Winged helix DNA-binding domain"/>
    <property type="match status" value="1"/>
</dbReference>
<dbReference type="Pfam" id="PF00126">
    <property type="entry name" value="HTH_1"/>
    <property type="match status" value="1"/>
</dbReference>
<dbReference type="Gene3D" id="3.40.190.10">
    <property type="entry name" value="Periplasmic binding protein-like II"/>
    <property type="match status" value="2"/>
</dbReference>